<organism evidence="2 3">
    <name type="scientific">Artemisia annua</name>
    <name type="common">Sweet wormwood</name>
    <dbReference type="NCBI Taxonomy" id="35608"/>
    <lineage>
        <taxon>Eukaryota</taxon>
        <taxon>Viridiplantae</taxon>
        <taxon>Streptophyta</taxon>
        <taxon>Embryophyta</taxon>
        <taxon>Tracheophyta</taxon>
        <taxon>Spermatophyta</taxon>
        <taxon>Magnoliopsida</taxon>
        <taxon>eudicotyledons</taxon>
        <taxon>Gunneridae</taxon>
        <taxon>Pentapetalae</taxon>
        <taxon>asterids</taxon>
        <taxon>campanulids</taxon>
        <taxon>Asterales</taxon>
        <taxon>Asteraceae</taxon>
        <taxon>Asteroideae</taxon>
        <taxon>Anthemideae</taxon>
        <taxon>Artemisiinae</taxon>
        <taxon>Artemisia</taxon>
    </lineage>
</organism>
<gene>
    <name evidence="2" type="ORF">CTI12_AA334330</name>
</gene>
<dbReference type="AlphaFoldDB" id="A0A2U1MS29"/>
<protein>
    <submittedName>
        <fullName evidence="2">Myb/SANT-like domain-containing protein</fullName>
    </submittedName>
</protein>
<dbReference type="OrthoDB" id="1921318at2759"/>
<reference evidence="2 3" key="1">
    <citation type="journal article" date="2018" name="Mol. Plant">
        <title>The genome of Artemisia annua provides insight into the evolution of Asteraceae family and artemisinin biosynthesis.</title>
        <authorList>
            <person name="Shen Q."/>
            <person name="Zhang L."/>
            <person name="Liao Z."/>
            <person name="Wang S."/>
            <person name="Yan T."/>
            <person name="Shi P."/>
            <person name="Liu M."/>
            <person name="Fu X."/>
            <person name="Pan Q."/>
            <person name="Wang Y."/>
            <person name="Lv Z."/>
            <person name="Lu X."/>
            <person name="Zhang F."/>
            <person name="Jiang W."/>
            <person name="Ma Y."/>
            <person name="Chen M."/>
            <person name="Hao X."/>
            <person name="Li L."/>
            <person name="Tang Y."/>
            <person name="Lv G."/>
            <person name="Zhou Y."/>
            <person name="Sun X."/>
            <person name="Brodelius P.E."/>
            <person name="Rose J.K.C."/>
            <person name="Tang K."/>
        </authorList>
    </citation>
    <scope>NUCLEOTIDE SEQUENCE [LARGE SCALE GENOMIC DNA]</scope>
    <source>
        <strain evidence="3">cv. Huhao1</strain>
        <tissue evidence="2">Leaf</tissue>
    </source>
</reference>
<dbReference type="Pfam" id="PF12776">
    <property type="entry name" value="Myb_DNA-bind_3"/>
    <property type="match status" value="1"/>
</dbReference>
<comment type="caution">
    <text evidence="2">The sequence shown here is derived from an EMBL/GenBank/DDBJ whole genome shotgun (WGS) entry which is preliminary data.</text>
</comment>
<proteinExistence type="predicted"/>
<feature type="domain" description="Myb/SANT-like" evidence="1">
    <location>
        <begin position="14"/>
        <end position="84"/>
    </location>
</feature>
<sequence length="313" mass="36082">MDSSNDGPTRKKFTWTDQLVLTLCDLLKNYLMTNGRTSHFKWKELQPQFENIANTKLYSHKVLKNKYDEMRREYINWISLKNEEIGVPGNENKENDKVGKIRKKQPSAELQEAWHHLFGDIVTGVDCVSPSMDPSPLNEMHPVNAEEEVLGASDDVDASSEHSQDNSRLENLQRQEDEFFPSLINEIRGENVSTSNQIGGLIKPIRMKRRRRESPGAVMFKEFMSQQYAIQQRFVRILEEDAHSDNQVDKFSVSAAISVINRMVDEGLITQGSDLWIFSLNLLEDAVKREVFLSLKSDDGRLIWLNHKQKVSK</sequence>
<evidence type="ECO:0000259" key="1">
    <source>
        <dbReference type="Pfam" id="PF12776"/>
    </source>
</evidence>
<accession>A0A2U1MS29</accession>
<keyword evidence="3" id="KW-1185">Reference proteome</keyword>
<dbReference type="Proteomes" id="UP000245207">
    <property type="component" value="Unassembled WGS sequence"/>
</dbReference>
<dbReference type="EMBL" id="PKPP01004500">
    <property type="protein sequence ID" value="PWA64073.1"/>
    <property type="molecule type" value="Genomic_DNA"/>
</dbReference>
<evidence type="ECO:0000313" key="2">
    <source>
        <dbReference type="EMBL" id="PWA64073.1"/>
    </source>
</evidence>
<evidence type="ECO:0000313" key="3">
    <source>
        <dbReference type="Proteomes" id="UP000245207"/>
    </source>
</evidence>
<dbReference type="InterPro" id="IPR024752">
    <property type="entry name" value="Myb/SANT-like_dom"/>
</dbReference>
<name>A0A2U1MS29_ARTAN</name>